<accession>A0ABN3H3G2</accession>
<keyword evidence="1" id="KW-1133">Transmembrane helix</keyword>
<dbReference type="RefSeq" id="WP_006896930.1">
    <property type="nucleotide sequence ID" value="NZ_BAAARB010000002.1"/>
</dbReference>
<feature type="transmembrane region" description="Helical" evidence="1">
    <location>
        <begin position="12"/>
        <end position="34"/>
    </location>
</feature>
<evidence type="ECO:0000256" key="1">
    <source>
        <dbReference type="SAM" id="Phobius"/>
    </source>
</evidence>
<proteinExistence type="predicted"/>
<sequence>MNRGAAALHRLSIGVIGLLCLVLAAGVILHQLSVHPVEGWVDRIDTGGIRDATAAGWFAAVLVAVALLALYWGWRLIRTTIAPRRPELLVLNGSGPEGTMTVSLKQVASAVEEQLATQTVLRQVRVQAIDDRGEAIIRITVDVAPERSYDEIVGIVTPTIEDLRIALGDSDVHVQVFIHLDALQ</sequence>
<evidence type="ECO:0000313" key="2">
    <source>
        <dbReference type="EMBL" id="GAA2368364.1"/>
    </source>
</evidence>
<keyword evidence="3" id="KW-1185">Reference proteome</keyword>
<evidence type="ECO:0008006" key="4">
    <source>
        <dbReference type="Google" id="ProtNLM"/>
    </source>
</evidence>
<name>A0ABN3H3G2_9ACTN</name>
<comment type="caution">
    <text evidence="2">The sequence shown here is derived from an EMBL/GenBank/DDBJ whole genome shotgun (WGS) entry which is preliminary data.</text>
</comment>
<reference evidence="2 3" key="1">
    <citation type="journal article" date="2019" name="Int. J. Syst. Evol. Microbiol.">
        <title>The Global Catalogue of Microorganisms (GCM) 10K type strain sequencing project: providing services to taxonomists for standard genome sequencing and annotation.</title>
        <authorList>
            <consortium name="The Broad Institute Genomics Platform"/>
            <consortium name="The Broad Institute Genome Sequencing Center for Infectious Disease"/>
            <person name="Wu L."/>
            <person name="Ma J."/>
        </authorList>
    </citation>
    <scope>NUCLEOTIDE SEQUENCE [LARGE SCALE GENOMIC DNA]</scope>
    <source>
        <strain evidence="2 3">JCM 16227</strain>
    </source>
</reference>
<gene>
    <name evidence="2" type="ORF">GCM10009855_04560</name>
</gene>
<protein>
    <recommendedName>
        <fullName evidence="4">Alkaline shock response membrane anchor protein AmaP</fullName>
    </recommendedName>
</protein>
<keyword evidence="1" id="KW-0812">Transmembrane</keyword>
<organism evidence="2 3">
    <name type="scientific">Gordonia cholesterolivorans</name>
    <dbReference type="NCBI Taxonomy" id="559625"/>
    <lineage>
        <taxon>Bacteria</taxon>
        <taxon>Bacillati</taxon>
        <taxon>Actinomycetota</taxon>
        <taxon>Actinomycetes</taxon>
        <taxon>Mycobacteriales</taxon>
        <taxon>Gordoniaceae</taxon>
        <taxon>Gordonia</taxon>
    </lineage>
</organism>
<dbReference type="Proteomes" id="UP001501170">
    <property type="component" value="Unassembled WGS sequence"/>
</dbReference>
<evidence type="ECO:0000313" key="3">
    <source>
        <dbReference type="Proteomes" id="UP001501170"/>
    </source>
</evidence>
<dbReference type="EMBL" id="BAAARB010000002">
    <property type="protein sequence ID" value="GAA2368364.1"/>
    <property type="molecule type" value="Genomic_DNA"/>
</dbReference>
<feature type="transmembrane region" description="Helical" evidence="1">
    <location>
        <begin position="54"/>
        <end position="74"/>
    </location>
</feature>
<keyword evidence="1" id="KW-0472">Membrane</keyword>